<evidence type="ECO:0000256" key="1">
    <source>
        <dbReference type="PROSITE-ProRule" id="PRU00325"/>
    </source>
</evidence>
<dbReference type="AlphaFoldDB" id="A0A9R0JBG8"/>
<evidence type="ECO:0000313" key="5">
    <source>
        <dbReference type="RefSeq" id="XP_021863957.2"/>
    </source>
</evidence>
<dbReference type="KEGG" id="soe:110802811"/>
<dbReference type="InterPro" id="IPR007527">
    <property type="entry name" value="Znf_SWIM"/>
</dbReference>
<keyword evidence="1" id="KW-0862">Zinc</keyword>
<dbReference type="PROSITE" id="PS50966">
    <property type="entry name" value="ZF_SWIM"/>
    <property type="match status" value="1"/>
</dbReference>
<evidence type="ECO:0000313" key="6">
    <source>
        <dbReference type="RefSeq" id="XP_021863958.2"/>
    </source>
</evidence>
<dbReference type="PANTHER" id="PTHR33977">
    <property type="entry name" value="ZINC ION BINDING PROTEIN"/>
    <property type="match status" value="1"/>
</dbReference>
<dbReference type="RefSeq" id="XP_021863957.2">
    <property type="nucleotide sequence ID" value="XM_022008265.2"/>
</dbReference>
<gene>
    <name evidence="5 6" type="primary">LOC110802811</name>
</gene>
<evidence type="ECO:0000256" key="2">
    <source>
        <dbReference type="SAM" id="MobiDB-lite"/>
    </source>
</evidence>
<reference evidence="5 6" key="2">
    <citation type="submission" date="2025-05" db="UniProtKB">
        <authorList>
            <consortium name="RefSeq"/>
        </authorList>
    </citation>
    <scope>IDENTIFICATION</scope>
    <source>
        <tissue evidence="5 6">Leaf</tissue>
    </source>
</reference>
<feature type="compositionally biased region" description="Basic and acidic residues" evidence="2">
    <location>
        <begin position="838"/>
        <end position="852"/>
    </location>
</feature>
<evidence type="ECO:0000313" key="4">
    <source>
        <dbReference type="Proteomes" id="UP000813463"/>
    </source>
</evidence>
<keyword evidence="1" id="KW-0863">Zinc-finger</keyword>
<dbReference type="GeneID" id="110802811"/>
<feature type="region of interest" description="Disordered" evidence="2">
    <location>
        <begin position="833"/>
        <end position="852"/>
    </location>
</feature>
<dbReference type="PANTHER" id="PTHR33977:SF1">
    <property type="entry name" value="ZINC ION BINDING PROTEIN"/>
    <property type="match status" value="1"/>
</dbReference>
<name>A0A9R0JBG8_SPIOL</name>
<dbReference type="Proteomes" id="UP000813463">
    <property type="component" value="Chromosome 2"/>
</dbReference>
<reference evidence="4" key="1">
    <citation type="journal article" date="2021" name="Nat. Commun.">
        <title>Genomic analyses provide insights into spinach domestication and the genetic basis of agronomic traits.</title>
        <authorList>
            <person name="Cai X."/>
            <person name="Sun X."/>
            <person name="Xu C."/>
            <person name="Sun H."/>
            <person name="Wang X."/>
            <person name="Ge C."/>
            <person name="Zhang Z."/>
            <person name="Wang Q."/>
            <person name="Fei Z."/>
            <person name="Jiao C."/>
            <person name="Wang Q."/>
        </authorList>
    </citation>
    <scope>NUCLEOTIDE SEQUENCE [LARGE SCALE GENOMIC DNA]</scope>
    <source>
        <strain evidence="4">cv. Varoflay</strain>
    </source>
</reference>
<dbReference type="GO" id="GO:0008270">
    <property type="term" value="F:zinc ion binding"/>
    <property type="evidence" value="ECO:0007669"/>
    <property type="project" value="UniProtKB-KW"/>
</dbReference>
<protein>
    <submittedName>
        <fullName evidence="5 6">Uncharacterized protein isoform X1</fullName>
    </submittedName>
</protein>
<proteinExistence type="predicted"/>
<organism evidence="4 6">
    <name type="scientific">Spinacia oleracea</name>
    <name type="common">Spinach</name>
    <dbReference type="NCBI Taxonomy" id="3562"/>
    <lineage>
        <taxon>Eukaryota</taxon>
        <taxon>Viridiplantae</taxon>
        <taxon>Streptophyta</taxon>
        <taxon>Embryophyta</taxon>
        <taxon>Tracheophyta</taxon>
        <taxon>Spermatophyta</taxon>
        <taxon>Magnoliopsida</taxon>
        <taxon>eudicotyledons</taxon>
        <taxon>Gunneridae</taxon>
        <taxon>Pentapetalae</taxon>
        <taxon>Caryophyllales</taxon>
        <taxon>Chenopodiaceae</taxon>
        <taxon>Chenopodioideae</taxon>
        <taxon>Anserineae</taxon>
        <taxon>Spinacia</taxon>
    </lineage>
</organism>
<keyword evidence="1" id="KW-0479">Metal-binding</keyword>
<evidence type="ECO:0000259" key="3">
    <source>
        <dbReference type="PROSITE" id="PS50966"/>
    </source>
</evidence>
<accession>A0A9R0JBG8</accession>
<keyword evidence="4" id="KW-1185">Reference proteome</keyword>
<feature type="domain" description="SWIM-type" evidence="3">
    <location>
        <begin position="571"/>
        <end position="605"/>
    </location>
</feature>
<sequence>MARWDEILNLPVQSPPTLEFSASDIVWSKVEGWRDKIDRVALIPFARVDDFIRGESSNTDCPTRFHVEARRHRSAKASYKVKVDGVLEYILYWCSFGPDDHRKGGVVRPSRNTYVPKKKSAGRPGTKRGCTCHFIVKRLIARPSVALITYSQDKHVDKNGLPCHGPQDKKAVGTHAMYAPYISEDLLLRVHSLLHAGVPVETIMQRHNELVEKQGGPFNRDDLLTHRYVRRQEKRIRRSKYELDADDAVSLSLWVENHPTSVFFYQDFSESDPFTVGIQTEWQLQQMIQFGNRGLLVSDSKFGTNKFKYPVHSLLVFSSENKAVPVAWVITPRFSSRNAFKWMRALHNRVLAKDPSWKLAGFIVDDPLTDVSEIRDVFECSVLISTWRVRHAWHKALMKSCSQNEMRIQMSKRLGQIVSEICTGQGNVTLFDDFMEEFVSNSEFVEYFKAVWYPRIGGWATSLQTLPLASQEMSSAIEFYHRQMNVRLLNEKDPSAYQRADWLVDKLATKVHSYFWLDEYPAKHDFARYCRDEWMDELTSWRNSLKIPDSDVILEGQCARVKDQQDQEKNYLVSNPGSEFSVCDCTVSKSGYLCEHVCKVSRVCRKKEPSKPSLCLYQYKQALIKMLCCTPHDSLIRDHAVSLTAFLQTQIKASPDLDSSDRMINEIEKQAGFTVCSDNNINLALEQLGESGNLGSGNGRLLNKGTGERGSCDVSAFHDEMEIDPSSICVSPSGLFATHGVLPADILSVNGDKTLLTDSHLMIENDASEDRDISNQVFPQDMMEGPLSTESPELCSVINHDYDDYRDKVTESLDSIDDNTVLKFYKRPKTSLKKRKLTNKEDTRKDSKRDDN</sequence>
<dbReference type="RefSeq" id="XP_021863958.2">
    <property type="nucleotide sequence ID" value="XM_022008266.2"/>
</dbReference>